<dbReference type="EMBL" id="JAJVCN010000005">
    <property type="protein sequence ID" value="MCE7011742.1"/>
    <property type="molecule type" value="Genomic_DNA"/>
</dbReference>
<dbReference type="PANTHER" id="PTHR35811:SF1">
    <property type="entry name" value="HTH OST-TYPE DOMAIN-CONTAINING PROTEIN"/>
    <property type="match status" value="1"/>
</dbReference>
<organism evidence="2 3">
    <name type="scientific">Kibdelosporangium philippinense</name>
    <dbReference type="NCBI Taxonomy" id="211113"/>
    <lineage>
        <taxon>Bacteria</taxon>
        <taxon>Bacillati</taxon>
        <taxon>Actinomycetota</taxon>
        <taxon>Actinomycetes</taxon>
        <taxon>Pseudonocardiales</taxon>
        <taxon>Pseudonocardiaceae</taxon>
        <taxon>Kibdelosporangium</taxon>
    </lineage>
</organism>
<evidence type="ECO:0000259" key="1">
    <source>
        <dbReference type="Pfam" id="PF01936"/>
    </source>
</evidence>
<dbReference type="Pfam" id="PF01936">
    <property type="entry name" value="NYN"/>
    <property type="match status" value="1"/>
</dbReference>
<accession>A0ABS8ZZH6</accession>
<protein>
    <submittedName>
        <fullName evidence="2">NYN domain-containing protein</fullName>
    </submittedName>
</protein>
<keyword evidence="3" id="KW-1185">Reference proteome</keyword>
<feature type="domain" description="NYN" evidence="1">
    <location>
        <begin position="81"/>
        <end position="132"/>
    </location>
</feature>
<dbReference type="RefSeq" id="WP_233734505.1">
    <property type="nucleotide sequence ID" value="NZ_JAJVCN010000005.1"/>
</dbReference>
<evidence type="ECO:0000313" key="2">
    <source>
        <dbReference type="EMBL" id="MCE7011742.1"/>
    </source>
</evidence>
<gene>
    <name evidence="2" type="ORF">LWC34_54355</name>
</gene>
<reference evidence="2 3" key="1">
    <citation type="submission" date="2021-12" db="EMBL/GenBank/DDBJ databases">
        <title>Genome sequence of Kibdelosporangium philippinense ATCC 49844.</title>
        <authorList>
            <person name="Fedorov E.A."/>
            <person name="Omeragic M."/>
            <person name="Shalygina K.F."/>
            <person name="Maclea K.S."/>
        </authorList>
    </citation>
    <scope>NUCLEOTIDE SEQUENCE [LARGE SCALE GENOMIC DNA]</scope>
    <source>
        <strain evidence="2 3">ATCC 49844</strain>
    </source>
</reference>
<dbReference type="InterPro" id="IPR021139">
    <property type="entry name" value="NYN"/>
</dbReference>
<name>A0ABS8ZZH6_9PSEU</name>
<dbReference type="Gene3D" id="3.40.50.1010">
    <property type="entry name" value="5'-nuclease"/>
    <property type="match status" value="1"/>
</dbReference>
<proteinExistence type="predicted"/>
<dbReference type="PANTHER" id="PTHR35811">
    <property type="entry name" value="SLR1870 PROTEIN"/>
    <property type="match status" value="1"/>
</dbReference>
<evidence type="ECO:0000313" key="3">
    <source>
        <dbReference type="Proteomes" id="UP001521150"/>
    </source>
</evidence>
<sequence length="142" mass="15825">MATPSKPDGTDKVNDAVRLVRDAEARHRKKFGPWRDDPWPRAERVALFLDFENLALGATTSLPDHTEPIPDRAVTWLCRAYGADIRMAVDAMETLITHPAVEAFILVTGDSDFSPLVTKLREFAGRQGVGAEESRLDFFSRA</sequence>
<comment type="caution">
    <text evidence="2">The sequence shown here is derived from an EMBL/GenBank/DDBJ whole genome shotgun (WGS) entry which is preliminary data.</text>
</comment>
<dbReference type="Proteomes" id="UP001521150">
    <property type="component" value="Unassembled WGS sequence"/>
</dbReference>